<dbReference type="EMBL" id="CASHTH010002891">
    <property type="protein sequence ID" value="CAI8036727.1"/>
    <property type="molecule type" value="Genomic_DNA"/>
</dbReference>
<evidence type="ECO:0000313" key="1">
    <source>
        <dbReference type="EMBL" id="CAI8036727.1"/>
    </source>
</evidence>
<dbReference type="InterPro" id="IPR011856">
    <property type="entry name" value="tRNA_endonuc-like_dom_sf"/>
</dbReference>
<evidence type="ECO:0008006" key="3">
    <source>
        <dbReference type="Google" id="ProtNLM"/>
    </source>
</evidence>
<protein>
    <recommendedName>
        <fullName evidence="3">DUF4268 domain-containing protein</fullName>
    </recommendedName>
</protein>
<name>A0AA35SWP3_GEOBA</name>
<accession>A0AA35SWP3</accession>
<dbReference type="Proteomes" id="UP001174909">
    <property type="component" value="Unassembled WGS sequence"/>
</dbReference>
<proteinExistence type="predicted"/>
<gene>
    <name evidence="1" type="ORF">GBAR_LOCUS20572</name>
</gene>
<dbReference type="GO" id="GO:0003676">
    <property type="term" value="F:nucleic acid binding"/>
    <property type="evidence" value="ECO:0007669"/>
    <property type="project" value="InterPro"/>
</dbReference>
<keyword evidence="2" id="KW-1185">Reference proteome</keyword>
<evidence type="ECO:0000313" key="2">
    <source>
        <dbReference type="Proteomes" id="UP001174909"/>
    </source>
</evidence>
<sequence length="271" mass="30368">MDFTPWLEENINKLSEVLGIALEVEGREVISGALRADLIARDNQADKLVLIESQLYSADLQHLGQVLAYLAAFRADIAVWLAPSFAEHDCLAIRWLNENTDPRFSFFAVQVKAVRIADSLIAALFEVVERPNEWEKQVRALSETRGELIGLRKTRNEFWSLFAAKYPDDASINPGHINHSVVVPIANLNASLTLGQDGVGIFLNGRRGDLQGESSRLADDCSLALEQQGITKWESFDAYNSVNWPEMADCLHKKLHQYREVIESFAGKSDQ</sequence>
<dbReference type="AlphaFoldDB" id="A0AA35SWP3"/>
<comment type="caution">
    <text evidence="1">The sequence shown here is derived from an EMBL/GenBank/DDBJ whole genome shotgun (WGS) entry which is preliminary data.</text>
</comment>
<dbReference type="Gene3D" id="3.40.1350.10">
    <property type="match status" value="1"/>
</dbReference>
<reference evidence="1" key="1">
    <citation type="submission" date="2023-03" db="EMBL/GenBank/DDBJ databases">
        <authorList>
            <person name="Steffen K."/>
            <person name="Cardenas P."/>
        </authorList>
    </citation>
    <scope>NUCLEOTIDE SEQUENCE</scope>
</reference>
<organism evidence="1 2">
    <name type="scientific">Geodia barretti</name>
    <name type="common">Barrett's horny sponge</name>
    <dbReference type="NCBI Taxonomy" id="519541"/>
    <lineage>
        <taxon>Eukaryota</taxon>
        <taxon>Metazoa</taxon>
        <taxon>Porifera</taxon>
        <taxon>Demospongiae</taxon>
        <taxon>Heteroscleromorpha</taxon>
        <taxon>Tetractinellida</taxon>
        <taxon>Astrophorina</taxon>
        <taxon>Geodiidae</taxon>
        <taxon>Geodia</taxon>
    </lineage>
</organism>